<evidence type="ECO:0000259" key="1">
    <source>
        <dbReference type="Pfam" id="PF16363"/>
    </source>
</evidence>
<dbReference type="Gene3D" id="3.40.50.720">
    <property type="entry name" value="NAD(P)-binding Rossmann-like Domain"/>
    <property type="match status" value="1"/>
</dbReference>
<dbReference type="AlphaFoldDB" id="A0A3N0BWY4"/>
<dbReference type="OrthoDB" id="9801785at2"/>
<dbReference type="Pfam" id="PF16363">
    <property type="entry name" value="GDP_Man_Dehyd"/>
    <property type="match status" value="1"/>
</dbReference>
<dbReference type="PANTHER" id="PTHR43000">
    <property type="entry name" value="DTDP-D-GLUCOSE 4,6-DEHYDRATASE-RELATED"/>
    <property type="match status" value="1"/>
</dbReference>
<reference evidence="2 3" key="1">
    <citation type="submission" date="2018-10" db="EMBL/GenBank/DDBJ databases">
        <title>Genome sequencing of Pedobacter jejuensis TNB23.</title>
        <authorList>
            <person name="Cho Y.-J."/>
            <person name="Cho A."/>
            <person name="Kim O.-S."/>
        </authorList>
    </citation>
    <scope>NUCLEOTIDE SEQUENCE [LARGE SCALE GENOMIC DNA]</scope>
    <source>
        <strain evidence="2 3">TNB23</strain>
    </source>
</reference>
<dbReference type="EMBL" id="RBEE01000012">
    <property type="protein sequence ID" value="RNL53970.1"/>
    <property type="molecule type" value="Genomic_DNA"/>
</dbReference>
<organism evidence="2 3">
    <name type="scientific">Pedobacter jejuensis</name>
    <dbReference type="NCBI Taxonomy" id="1268550"/>
    <lineage>
        <taxon>Bacteria</taxon>
        <taxon>Pseudomonadati</taxon>
        <taxon>Bacteroidota</taxon>
        <taxon>Sphingobacteriia</taxon>
        <taxon>Sphingobacteriales</taxon>
        <taxon>Sphingobacteriaceae</taxon>
        <taxon>Pedobacter</taxon>
    </lineage>
</organism>
<proteinExistence type="predicted"/>
<dbReference type="PRINTS" id="PR01713">
    <property type="entry name" value="NUCEPIMERASE"/>
</dbReference>
<dbReference type="InterPro" id="IPR016040">
    <property type="entry name" value="NAD(P)-bd_dom"/>
</dbReference>
<dbReference type="RefSeq" id="WP_123205294.1">
    <property type="nucleotide sequence ID" value="NZ_RBEE01000012.1"/>
</dbReference>
<dbReference type="SUPFAM" id="SSF51735">
    <property type="entry name" value="NAD(P)-binding Rossmann-fold domains"/>
    <property type="match status" value="1"/>
</dbReference>
<keyword evidence="3" id="KW-1185">Reference proteome</keyword>
<dbReference type="Proteomes" id="UP000274046">
    <property type="component" value="Unassembled WGS sequence"/>
</dbReference>
<comment type="caution">
    <text evidence="2">The sequence shown here is derived from an EMBL/GenBank/DDBJ whole genome shotgun (WGS) entry which is preliminary data.</text>
</comment>
<evidence type="ECO:0000313" key="3">
    <source>
        <dbReference type="Proteomes" id="UP000274046"/>
    </source>
</evidence>
<dbReference type="InterPro" id="IPR036291">
    <property type="entry name" value="NAD(P)-bd_dom_sf"/>
</dbReference>
<gene>
    <name evidence="2" type="ORF">D7004_07670</name>
</gene>
<accession>A0A3N0BWY4</accession>
<feature type="domain" description="NAD(P)-binding" evidence="1">
    <location>
        <begin position="5"/>
        <end position="305"/>
    </location>
</feature>
<dbReference type="Gene3D" id="3.90.25.10">
    <property type="entry name" value="UDP-galactose 4-epimerase, domain 1"/>
    <property type="match status" value="1"/>
</dbReference>
<evidence type="ECO:0000313" key="2">
    <source>
        <dbReference type="EMBL" id="RNL53970.1"/>
    </source>
</evidence>
<sequence>MKKILVTGGAGFIGSNLILKLLRHPENSVVCLDNYNKENPQGVSGNKKYVLNIENPNFQYLEGDIRDAHLLENIKGIDIIVHLAAETGVRSSLDIPEHYVENNIVGTQRLLAFAKNQHITQFVFASSSSVYGENSELPWMENNELKPISPYASTKISGESLGRVYSHLYGIRFIALRLFTVYGPLQRADLAICKLFDALDHNKEFSVYGDGNDSRDYTYVDDVTDAFVSAIFYQKSNFEIINVGSGKAVRLNEVIKIAESISGKKITLKFTERQAGDVRITCAAISKAKQLLNYNPKNTLLDGLTKYNDWLKLQ</sequence>
<protein>
    <submittedName>
        <fullName evidence="2">NAD-dependent epimerase/dehydratase family protein</fullName>
    </submittedName>
</protein>
<name>A0A3N0BWY4_9SPHI</name>